<organism evidence="5 6">
    <name type="scientific">Drosophila pseudoobscura pseudoobscura</name>
    <name type="common">Fruit fly</name>
    <dbReference type="NCBI Taxonomy" id="46245"/>
    <lineage>
        <taxon>Eukaryota</taxon>
        <taxon>Metazoa</taxon>
        <taxon>Ecdysozoa</taxon>
        <taxon>Arthropoda</taxon>
        <taxon>Hexapoda</taxon>
        <taxon>Insecta</taxon>
        <taxon>Pterygota</taxon>
        <taxon>Neoptera</taxon>
        <taxon>Endopterygota</taxon>
        <taxon>Diptera</taxon>
        <taxon>Brachycera</taxon>
        <taxon>Muscomorpha</taxon>
        <taxon>Ephydroidea</taxon>
        <taxon>Drosophilidae</taxon>
        <taxon>Drosophila</taxon>
        <taxon>Sophophora</taxon>
    </lineage>
</organism>
<keyword evidence="3" id="KW-0732">Signal</keyword>
<protein>
    <recommendedName>
        <fullName evidence="4">Single domain-containing protein</fullName>
    </recommendedName>
</protein>
<dbReference type="Proteomes" id="UP000001819">
    <property type="component" value="Chromosome 3"/>
</dbReference>
<dbReference type="SMART" id="SM01318">
    <property type="entry name" value="SVWC"/>
    <property type="match status" value="1"/>
</dbReference>
<evidence type="ECO:0000313" key="5">
    <source>
        <dbReference type="Proteomes" id="UP000001819"/>
    </source>
</evidence>
<feature type="signal peptide" evidence="3">
    <location>
        <begin position="1"/>
        <end position="24"/>
    </location>
</feature>
<dbReference type="InParanoid" id="A0A6I8VRV5"/>
<dbReference type="KEGG" id="dpo:117183577"/>
<evidence type="ECO:0000256" key="1">
    <source>
        <dbReference type="ARBA" id="ARBA00004613"/>
    </source>
</evidence>
<dbReference type="RefSeq" id="XP_033233795.1">
    <property type="nucleotide sequence ID" value="XM_033377904.1"/>
</dbReference>
<evidence type="ECO:0000259" key="4">
    <source>
        <dbReference type="SMART" id="SM01318"/>
    </source>
</evidence>
<evidence type="ECO:0000256" key="3">
    <source>
        <dbReference type="SAM" id="SignalP"/>
    </source>
</evidence>
<dbReference type="AlphaFoldDB" id="A0A6I8VRV5"/>
<name>A0A6I8VRV5_DROPS</name>
<reference evidence="6" key="2">
    <citation type="submission" date="2025-08" db="UniProtKB">
        <authorList>
            <consortium name="RefSeq"/>
        </authorList>
    </citation>
    <scope>IDENTIFICATION</scope>
    <source>
        <strain evidence="6">MV-25-SWS-2005</strain>
        <tissue evidence="6">Whole body</tissue>
    </source>
</reference>
<sequence length="120" mass="13184">MNMNYSRSLIRFLIGLMLLSLADSLVHYWKLEAGAEEGCKFEDRDLKIDETAKNPDVCGVLACQNNQGDALIQYCQIPAVFAGCDADSVKTDADWPDCCWLCVTEVNCAQNAATTTAEPL</sequence>
<feature type="chain" id="PRO_5026183203" description="Single domain-containing protein" evidence="3">
    <location>
        <begin position="25"/>
        <end position="120"/>
    </location>
</feature>
<evidence type="ECO:0000313" key="6">
    <source>
        <dbReference type="RefSeq" id="XP_033233795.1"/>
    </source>
</evidence>
<keyword evidence="2" id="KW-0964">Secreted</keyword>
<reference evidence="5" key="1">
    <citation type="submission" date="2024-06" db="UniProtKB">
        <authorList>
            <consortium name="RefSeq"/>
        </authorList>
    </citation>
    <scope>NUCLEOTIDE SEQUENCE [LARGE SCALE GENOMIC DNA]</scope>
    <source>
        <strain evidence="5">MV2-25</strain>
    </source>
</reference>
<gene>
    <name evidence="6" type="primary">LOC117183577</name>
</gene>
<dbReference type="InterPro" id="IPR029277">
    <property type="entry name" value="SVWC_dom"/>
</dbReference>
<proteinExistence type="predicted"/>
<comment type="subcellular location">
    <subcellularLocation>
        <location evidence="1">Secreted</location>
    </subcellularLocation>
</comment>
<feature type="domain" description="Single" evidence="4">
    <location>
        <begin position="39"/>
        <end position="102"/>
    </location>
</feature>
<accession>A0A6I8VRV5</accession>
<dbReference type="GO" id="GO:0005576">
    <property type="term" value="C:extracellular region"/>
    <property type="evidence" value="ECO:0007669"/>
    <property type="project" value="UniProtKB-SubCell"/>
</dbReference>
<evidence type="ECO:0000256" key="2">
    <source>
        <dbReference type="ARBA" id="ARBA00022525"/>
    </source>
</evidence>
<dbReference type="Pfam" id="PF15430">
    <property type="entry name" value="SVWC"/>
    <property type="match status" value="1"/>
</dbReference>
<keyword evidence="5" id="KW-1185">Reference proteome</keyword>